<comment type="caution">
    <text evidence="2">The sequence shown here is derived from an EMBL/GenBank/DDBJ whole genome shotgun (WGS) entry which is preliminary data.</text>
</comment>
<sequence>AASFHHSRVSAAPSNEGRYNVRKRKIYEDLNVGSARVAPKPCCWECFEATVERERVSAGLPARTAYLPEPQCEKHYENISFDESASEASSSAFTRHSRNRSLPAAARRPLMQPSGPRLPPRNEKPKREEEEKKSETYSRLCSIEFSKLHAADSLFSQERMASLQKKIERLLLIKSGIVLSEKRQSEAEFAKASNQVVYLIERRLRAIDAYSPQQFKKITAELISLLASAEKKQKSKMDTLKRGFARAVKVIF</sequence>
<feature type="region of interest" description="Disordered" evidence="1">
    <location>
        <begin position="87"/>
        <end position="135"/>
    </location>
</feature>
<organism evidence="2 3">
    <name type="scientific">Pristionchus mayeri</name>
    <dbReference type="NCBI Taxonomy" id="1317129"/>
    <lineage>
        <taxon>Eukaryota</taxon>
        <taxon>Metazoa</taxon>
        <taxon>Ecdysozoa</taxon>
        <taxon>Nematoda</taxon>
        <taxon>Chromadorea</taxon>
        <taxon>Rhabditida</taxon>
        <taxon>Rhabditina</taxon>
        <taxon>Diplogasteromorpha</taxon>
        <taxon>Diplogasteroidea</taxon>
        <taxon>Neodiplogasteridae</taxon>
        <taxon>Pristionchus</taxon>
    </lineage>
</organism>
<reference evidence="3" key="1">
    <citation type="submission" date="2022-10" db="EMBL/GenBank/DDBJ databases">
        <title>Genome assembly of Pristionchus species.</title>
        <authorList>
            <person name="Yoshida K."/>
            <person name="Sommer R.J."/>
        </authorList>
    </citation>
    <scope>NUCLEOTIDE SEQUENCE [LARGE SCALE GENOMIC DNA]</scope>
    <source>
        <strain evidence="3">RS5460</strain>
    </source>
</reference>
<dbReference type="EMBL" id="BTRK01000001">
    <property type="protein sequence ID" value="GMR31519.1"/>
    <property type="molecule type" value="Genomic_DNA"/>
</dbReference>
<accession>A0AAN5C775</accession>
<proteinExistence type="predicted"/>
<name>A0AAN5C775_9BILA</name>
<evidence type="ECO:0000313" key="3">
    <source>
        <dbReference type="Proteomes" id="UP001328107"/>
    </source>
</evidence>
<keyword evidence="3" id="KW-1185">Reference proteome</keyword>
<dbReference type="AlphaFoldDB" id="A0AAN5C775"/>
<feature type="compositionally biased region" description="Basic and acidic residues" evidence="1">
    <location>
        <begin position="120"/>
        <end position="135"/>
    </location>
</feature>
<protein>
    <submittedName>
        <fullName evidence="2">Uncharacterized protein</fullName>
    </submittedName>
</protein>
<evidence type="ECO:0000313" key="2">
    <source>
        <dbReference type="EMBL" id="GMR31519.1"/>
    </source>
</evidence>
<gene>
    <name evidence="2" type="ORF">PMAYCL1PPCAC_01714</name>
</gene>
<feature type="non-terminal residue" evidence="2">
    <location>
        <position position="1"/>
    </location>
</feature>
<dbReference type="Proteomes" id="UP001328107">
    <property type="component" value="Unassembled WGS sequence"/>
</dbReference>
<evidence type="ECO:0000256" key="1">
    <source>
        <dbReference type="SAM" id="MobiDB-lite"/>
    </source>
</evidence>